<evidence type="ECO:0000259" key="1">
    <source>
        <dbReference type="Pfam" id="PF13468"/>
    </source>
</evidence>
<accession>A0A517DWY7</accession>
<dbReference type="Pfam" id="PF13468">
    <property type="entry name" value="Glyoxalase_3"/>
    <property type="match status" value="1"/>
</dbReference>
<dbReference type="Gene3D" id="3.10.180.10">
    <property type="entry name" value="2,3-Dihydroxybiphenyl 1,2-Dioxygenase, domain 1"/>
    <property type="match status" value="1"/>
</dbReference>
<dbReference type="Proteomes" id="UP000320776">
    <property type="component" value="Chromosome"/>
</dbReference>
<dbReference type="InterPro" id="IPR025870">
    <property type="entry name" value="Glyoxalase-like_dom"/>
</dbReference>
<proteinExistence type="predicted"/>
<dbReference type="SUPFAM" id="SSF54593">
    <property type="entry name" value="Glyoxalase/Bleomycin resistance protein/Dihydroxybiphenyl dioxygenase"/>
    <property type="match status" value="1"/>
</dbReference>
<reference evidence="2 3" key="1">
    <citation type="submission" date="2019-02" db="EMBL/GenBank/DDBJ databases">
        <title>Closed genome of Sporomusa termitida DSM 4440.</title>
        <authorList>
            <person name="Poehlein A."/>
            <person name="Daniel R."/>
        </authorList>
    </citation>
    <scope>NUCLEOTIDE SEQUENCE [LARGE SCALE GENOMIC DNA]</scope>
    <source>
        <strain evidence="2 3">DSM 4440</strain>
    </source>
</reference>
<protein>
    <submittedName>
        <fullName evidence="2">Glyoxalase-like domain protein</fullName>
    </submittedName>
</protein>
<name>A0A517DWY7_9FIRM</name>
<organism evidence="2 3">
    <name type="scientific">Sporomusa termitida</name>
    <dbReference type="NCBI Taxonomy" id="2377"/>
    <lineage>
        <taxon>Bacteria</taxon>
        <taxon>Bacillati</taxon>
        <taxon>Bacillota</taxon>
        <taxon>Negativicutes</taxon>
        <taxon>Selenomonadales</taxon>
        <taxon>Sporomusaceae</taxon>
        <taxon>Sporomusa</taxon>
    </lineage>
</organism>
<evidence type="ECO:0000313" key="3">
    <source>
        <dbReference type="Proteomes" id="UP000320776"/>
    </source>
</evidence>
<dbReference type="EMBL" id="CP036259">
    <property type="protein sequence ID" value="QDR81870.1"/>
    <property type="molecule type" value="Genomic_DNA"/>
</dbReference>
<keyword evidence="3" id="KW-1185">Reference proteome</keyword>
<feature type="domain" description="Glyoxalase-like" evidence="1">
    <location>
        <begin position="8"/>
        <end position="183"/>
    </location>
</feature>
<gene>
    <name evidence="2" type="ORF">SPTER_32870</name>
</gene>
<evidence type="ECO:0000313" key="2">
    <source>
        <dbReference type="EMBL" id="QDR81870.1"/>
    </source>
</evidence>
<dbReference type="AlphaFoldDB" id="A0A517DWY7"/>
<sequence>MKTLRDQVDHIVYATPDLNFGIEQLEKLLGITATPGGRHPGWGTHNALISLGPDSYLEIIGPDPESPGPEQPRPFQIDSLSAPRLVTWVAKGSQLAHFVSQAKQQGIILGEVMAMSRRTPGGELLSWQLTNPRVIVADGIIPAFIDWGDTRHPAPAAAGGALLVSLRAEHPEAAGAAASLDSLGLKLPVAPGTRPGLIATIDCPQGRVEL</sequence>
<dbReference type="RefSeq" id="WP_211367304.1">
    <property type="nucleotide sequence ID" value="NZ_CP036259.1"/>
</dbReference>
<dbReference type="KEGG" id="sted:SPTER_32870"/>
<dbReference type="InterPro" id="IPR029068">
    <property type="entry name" value="Glyas_Bleomycin-R_OHBP_Dase"/>
</dbReference>